<name>A0ACB8T8W5_9AGAM</name>
<dbReference type="Proteomes" id="UP000814140">
    <property type="component" value="Unassembled WGS sequence"/>
</dbReference>
<accession>A0ACB8T8W5</accession>
<reference evidence="1" key="2">
    <citation type="journal article" date="2022" name="New Phytol.">
        <title>Evolutionary transition to the ectomycorrhizal habit in the genomes of a hyperdiverse lineage of mushroom-forming fungi.</title>
        <authorList>
            <person name="Looney B."/>
            <person name="Miyauchi S."/>
            <person name="Morin E."/>
            <person name="Drula E."/>
            <person name="Courty P.E."/>
            <person name="Kohler A."/>
            <person name="Kuo A."/>
            <person name="LaButti K."/>
            <person name="Pangilinan J."/>
            <person name="Lipzen A."/>
            <person name="Riley R."/>
            <person name="Andreopoulos W."/>
            <person name="He G."/>
            <person name="Johnson J."/>
            <person name="Nolan M."/>
            <person name="Tritt A."/>
            <person name="Barry K.W."/>
            <person name="Grigoriev I.V."/>
            <person name="Nagy L.G."/>
            <person name="Hibbett D."/>
            <person name="Henrissat B."/>
            <person name="Matheny P.B."/>
            <person name="Labbe J."/>
            <person name="Martin F.M."/>
        </authorList>
    </citation>
    <scope>NUCLEOTIDE SEQUENCE</scope>
    <source>
        <strain evidence="1">HHB10654</strain>
    </source>
</reference>
<keyword evidence="2" id="KW-1185">Reference proteome</keyword>
<evidence type="ECO:0000313" key="2">
    <source>
        <dbReference type="Proteomes" id="UP000814140"/>
    </source>
</evidence>
<sequence>MTGQIKDATGDGRLVAATVSRGEGVLHLLYKSLARSIRPQSFRCTIARVLLGGGHSGRVSAAVDGAAGASRNIQSGINNVLIADAKVMAQRKKGRLTYIASPRAVGGSNGLPEHDEISGGRRYLKRRGGTRMGRIHNMRRRCTVARLILICAQMLSTDAKLTIMIGWRLAG</sequence>
<comment type="caution">
    <text evidence="1">The sequence shown here is derived from an EMBL/GenBank/DDBJ whole genome shotgun (WGS) entry which is preliminary data.</text>
</comment>
<protein>
    <submittedName>
        <fullName evidence="1">Uncharacterized protein</fullName>
    </submittedName>
</protein>
<dbReference type="EMBL" id="MU277198">
    <property type="protein sequence ID" value="KAI0064621.1"/>
    <property type="molecule type" value="Genomic_DNA"/>
</dbReference>
<organism evidence="1 2">
    <name type="scientific">Artomyces pyxidatus</name>
    <dbReference type="NCBI Taxonomy" id="48021"/>
    <lineage>
        <taxon>Eukaryota</taxon>
        <taxon>Fungi</taxon>
        <taxon>Dikarya</taxon>
        <taxon>Basidiomycota</taxon>
        <taxon>Agaricomycotina</taxon>
        <taxon>Agaricomycetes</taxon>
        <taxon>Russulales</taxon>
        <taxon>Auriscalpiaceae</taxon>
        <taxon>Artomyces</taxon>
    </lineage>
</organism>
<gene>
    <name evidence="1" type="ORF">BV25DRAFT_269659</name>
</gene>
<reference evidence="1" key="1">
    <citation type="submission" date="2021-03" db="EMBL/GenBank/DDBJ databases">
        <authorList>
            <consortium name="DOE Joint Genome Institute"/>
            <person name="Ahrendt S."/>
            <person name="Looney B.P."/>
            <person name="Miyauchi S."/>
            <person name="Morin E."/>
            <person name="Drula E."/>
            <person name="Courty P.E."/>
            <person name="Chicoki N."/>
            <person name="Fauchery L."/>
            <person name="Kohler A."/>
            <person name="Kuo A."/>
            <person name="Labutti K."/>
            <person name="Pangilinan J."/>
            <person name="Lipzen A."/>
            <person name="Riley R."/>
            <person name="Andreopoulos W."/>
            <person name="He G."/>
            <person name="Johnson J."/>
            <person name="Barry K.W."/>
            <person name="Grigoriev I.V."/>
            <person name="Nagy L."/>
            <person name="Hibbett D."/>
            <person name="Henrissat B."/>
            <person name="Matheny P.B."/>
            <person name="Labbe J."/>
            <person name="Martin F."/>
        </authorList>
    </citation>
    <scope>NUCLEOTIDE SEQUENCE</scope>
    <source>
        <strain evidence="1">HHB10654</strain>
    </source>
</reference>
<proteinExistence type="predicted"/>
<evidence type="ECO:0000313" key="1">
    <source>
        <dbReference type="EMBL" id="KAI0064621.1"/>
    </source>
</evidence>